<dbReference type="HOGENOM" id="CLU_2895655_0_0_5"/>
<keyword evidence="2" id="KW-1185">Reference proteome</keyword>
<gene>
    <name evidence="1" type="ORF">ID47_01445</name>
</gene>
<dbReference type="EMBL" id="CP008941">
    <property type="protein sequence ID" value="AIK95688.1"/>
    <property type="molecule type" value="Genomic_DNA"/>
</dbReference>
<protein>
    <submittedName>
        <fullName evidence="1">Uncharacterized protein</fullName>
    </submittedName>
</protein>
<organism evidence="1 2">
    <name type="scientific">Candidatus Odyssella acanthamoebae</name>
    <dbReference type="NCBI Taxonomy" id="91604"/>
    <lineage>
        <taxon>Bacteria</taxon>
        <taxon>Pseudomonadati</taxon>
        <taxon>Pseudomonadota</taxon>
        <taxon>Alphaproteobacteria</taxon>
        <taxon>Holosporales</taxon>
        <taxon>Candidatus Paracaedibacteraceae</taxon>
        <taxon>Candidatus Odyssella</taxon>
    </lineage>
</organism>
<name>A0A077AVK2_9PROT</name>
<accession>A0A077AVK2</accession>
<sequence>MYPDLLKVAMTAMQNQKAVTQAVAKRLGNATPTLYMYVNGNVYFKEAEQQLFLSLQKKIHSN</sequence>
<dbReference type="RefSeq" id="WP_038463009.1">
    <property type="nucleotide sequence ID" value="NZ_CP008941.1"/>
</dbReference>
<dbReference type="Proteomes" id="UP000028926">
    <property type="component" value="Chromosome"/>
</dbReference>
<dbReference type="KEGG" id="paca:ID47_01445"/>
<proteinExistence type="predicted"/>
<dbReference type="AlphaFoldDB" id="A0A077AVK2"/>
<reference evidence="1 2" key="1">
    <citation type="submission" date="2014-07" db="EMBL/GenBank/DDBJ databases">
        <title>Comparative genomic insights into amoeba endosymbionts belonging to the families of Holosporaceae and Candidatus Midichloriaceae within Rickettsiales.</title>
        <authorList>
            <person name="Wang Z."/>
            <person name="Wu M."/>
        </authorList>
    </citation>
    <scope>NUCLEOTIDE SEQUENCE [LARGE SCALE GENOMIC DNA]</scope>
    <source>
        <strain evidence="1">PRA3</strain>
    </source>
</reference>
<evidence type="ECO:0000313" key="2">
    <source>
        <dbReference type="Proteomes" id="UP000028926"/>
    </source>
</evidence>
<evidence type="ECO:0000313" key="1">
    <source>
        <dbReference type="EMBL" id="AIK95688.1"/>
    </source>
</evidence>